<gene>
    <name evidence="9" type="ORF">SDC9_61263</name>
</gene>
<feature type="transmembrane region" description="Helical" evidence="7">
    <location>
        <begin position="117"/>
        <end position="134"/>
    </location>
</feature>
<protein>
    <recommendedName>
        <fullName evidence="8">Threonine/serine exporter-like N-terminal domain-containing protein</fullName>
    </recommendedName>
</protein>
<accession>A0A644XFN7</accession>
<dbReference type="PANTHER" id="PTHR34390:SF2">
    <property type="entry name" value="SUCCINATE TRANSPORTER SUBUNIT YJJP-RELATED"/>
    <property type="match status" value="1"/>
</dbReference>
<feature type="transmembrane region" description="Helical" evidence="7">
    <location>
        <begin position="194"/>
        <end position="212"/>
    </location>
</feature>
<reference evidence="9" key="1">
    <citation type="submission" date="2019-08" db="EMBL/GenBank/DDBJ databases">
        <authorList>
            <person name="Kucharzyk K."/>
            <person name="Murdoch R.W."/>
            <person name="Higgins S."/>
            <person name="Loffler F."/>
        </authorList>
    </citation>
    <scope>NUCLEOTIDE SEQUENCE</scope>
</reference>
<evidence type="ECO:0000256" key="4">
    <source>
        <dbReference type="ARBA" id="ARBA00022989"/>
    </source>
</evidence>
<dbReference type="InterPro" id="IPR050539">
    <property type="entry name" value="ThrE_Dicarb/AminoAcid_Exp"/>
</dbReference>
<evidence type="ECO:0000256" key="2">
    <source>
        <dbReference type="ARBA" id="ARBA00022475"/>
    </source>
</evidence>
<keyword evidence="4 7" id="KW-1133">Transmembrane helix</keyword>
<keyword evidence="2" id="KW-1003">Cell membrane</keyword>
<evidence type="ECO:0000259" key="8">
    <source>
        <dbReference type="Pfam" id="PF06738"/>
    </source>
</evidence>
<evidence type="ECO:0000313" key="9">
    <source>
        <dbReference type="EMBL" id="MPM14899.1"/>
    </source>
</evidence>
<dbReference type="GO" id="GO:0015744">
    <property type="term" value="P:succinate transport"/>
    <property type="evidence" value="ECO:0007669"/>
    <property type="project" value="TreeGrafter"/>
</dbReference>
<evidence type="ECO:0000256" key="3">
    <source>
        <dbReference type="ARBA" id="ARBA00022692"/>
    </source>
</evidence>
<proteinExistence type="inferred from homology"/>
<comment type="subcellular location">
    <subcellularLocation>
        <location evidence="1">Cell membrane</location>
        <topology evidence="1">Multi-pass membrane protein</topology>
    </subcellularLocation>
</comment>
<dbReference type="InterPro" id="IPR010619">
    <property type="entry name" value="ThrE-like_N"/>
</dbReference>
<dbReference type="GO" id="GO:0022857">
    <property type="term" value="F:transmembrane transporter activity"/>
    <property type="evidence" value="ECO:0007669"/>
    <property type="project" value="InterPro"/>
</dbReference>
<comment type="similarity">
    <text evidence="6">Belongs to the ThrE exporter (TC 2.A.79) family.</text>
</comment>
<dbReference type="PANTHER" id="PTHR34390">
    <property type="entry name" value="UPF0442 PROTEIN YJJB-RELATED"/>
    <property type="match status" value="1"/>
</dbReference>
<comment type="caution">
    <text evidence="9">The sequence shown here is derived from an EMBL/GenBank/DDBJ whole genome shotgun (WGS) entry which is preliminary data.</text>
</comment>
<keyword evidence="5 7" id="KW-0472">Membrane</keyword>
<keyword evidence="3 7" id="KW-0812">Transmembrane</keyword>
<dbReference type="Pfam" id="PF06738">
    <property type="entry name" value="ThrE"/>
    <property type="match status" value="1"/>
</dbReference>
<dbReference type="GO" id="GO:0005886">
    <property type="term" value="C:plasma membrane"/>
    <property type="evidence" value="ECO:0007669"/>
    <property type="project" value="UniProtKB-SubCell"/>
</dbReference>
<organism evidence="9">
    <name type="scientific">bioreactor metagenome</name>
    <dbReference type="NCBI Taxonomy" id="1076179"/>
    <lineage>
        <taxon>unclassified sequences</taxon>
        <taxon>metagenomes</taxon>
        <taxon>ecological metagenomes</taxon>
    </lineage>
</organism>
<evidence type="ECO:0000256" key="5">
    <source>
        <dbReference type="ARBA" id="ARBA00023136"/>
    </source>
</evidence>
<feature type="transmembrane region" description="Helical" evidence="7">
    <location>
        <begin position="164"/>
        <end position="188"/>
    </location>
</feature>
<dbReference type="EMBL" id="VSSQ01002355">
    <property type="protein sequence ID" value="MPM14899.1"/>
    <property type="molecule type" value="Genomic_DNA"/>
</dbReference>
<evidence type="ECO:0000256" key="1">
    <source>
        <dbReference type="ARBA" id="ARBA00004651"/>
    </source>
</evidence>
<sequence>MLTEELLYCVMDIGEQMLVSGAEINRVEDSIRRICKAYSAKRVDVFTITSSIVVTVQREDGSILTQTRRIYKYSTNLDKVDKLNSLSRYICSNRPETKYIIDELKEINKEKVYSSTIEYFAYAIIAGGFTIFFGGTLMDALVSSLIAILLKLFIIVVQKVDKNVIFSNIICSFIIGILAIVSVNVGVGDNLDKIIIGNIMLMIPGIALTNSIRDIISGDTISGLFRLCEAVVVALSIAVGFGIASIFFGGSFK</sequence>
<evidence type="ECO:0000256" key="6">
    <source>
        <dbReference type="ARBA" id="ARBA00034125"/>
    </source>
</evidence>
<evidence type="ECO:0000256" key="7">
    <source>
        <dbReference type="SAM" id="Phobius"/>
    </source>
</evidence>
<dbReference type="AlphaFoldDB" id="A0A644XFN7"/>
<feature type="transmembrane region" description="Helical" evidence="7">
    <location>
        <begin position="224"/>
        <end position="248"/>
    </location>
</feature>
<feature type="domain" description="Threonine/serine exporter-like N-terminal" evidence="8">
    <location>
        <begin position="10"/>
        <end position="245"/>
    </location>
</feature>
<name>A0A644XFN7_9ZZZZ</name>